<accession>A0ABQ5H469</accession>
<reference evidence="4" key="1">
    <citation type="journal article" date="2022" name="Int. J. Mol. Sci.">
        <title>Draft Genome of Tanacetum Coccineum: Genomic Comparison of Closely Related Tanacetum-Family Plants.</title>
        <authorList>
            <person name="Yamashiro T."/>
            <person name="Shiraishi A."/>
            <person name="Nakayama K."/>
            <person name="Satake H."/>
        </authorList>
    </citation>
    <scope>NUCLEOTIDE SEQUENCE</scope>
</reference>
<name>A0ABQ5H469_9ASTR</name>
<keyword evidence="1" id="KW-0862">Zinc</keyword>
<dbReference type="SMART" id="SM00343">
    <property type="entry name" value="ZnF_C2HC"/>
    <property type="match status" value="1"/>
</dbReference>
<sequence>MANLSEDIQSSGSDTRPPMLDRYDFESWKQRIHLYCLGKKNGENILQSIDEGPFKMGKFREILTEGLPKDIYTLIKHYTNAKDIWDNVNMLLEGSELTKDERESQLYDDFEHFCQNKGETIHEYYVRFTKLINDMRNIKMTMPKMQLNSKFVNNMSPEWGRFMTAVKLNRGSKTCNYDKMYACLKQHEAHVNENKMMLERYTQHVIDPLAFVSNISPQQYPTQSSAIPQYAYVPPGRQNRGQGNNAKGAVGNGGFQNRVSNANPGQAKHIKCYNCNGIGHIRRQCTHPKRQQNSKYFKDKILLMQAQENGVVLDEEQLLFIAGGQTNTFDGDVDKAPVQDLALNEDHVFQADQCDAFDSNVYEAPTAQTMFMANLASADPIYDEAGPSYDSDILSEVQDHDNYLDSVDEYQEYVKNNTEQVVQSNVSSVPND</sequence>
<evidence type="ECO:0000259" key="3">
    <source>
        <dbReference type="PROSITE" id="PS50158"/>
    </source>
</evidence>
<dbReference type="SUPFAM" id="SSF57756">
    <property type="entry name" value="Retrovirus zinc finger-like domains"/>
    <property type="match status" value="1"/>
</dbReference>
<organism evidence="4 5">
    <name type="scientific">Tanacetum coccineum</name>
    <dbReference type="NCBI Taxonomy" id="301880"/>
    <lineage>
        <taxon>Eukaryota</taxon>
        <taxon>Viridiplantae</taxon>
        <taxon>Streptophyta</taxon>
        <taxon>Embryophyta</taxon>
        <taxon>Tracheophyta</taxon>
        <taxon>Spermatophyta</taxon>
        <taxon>Magnoliopsida</taxon>
        <taxon>eudicotyledons</taxon>
        <taxon>Gunneridae</taxon>
        <taxon>Pentapetalae</taxon>
        <taxon>asterids</taxon>
        <taxon>campanulids</taxon>
        <taxon>Asterales</taxon>
        <taxon>Asteraceae</taxon>
        <taxon>Asteroideae</taxon>
        <taxon>Anthemideae</taxon>
        <taxon>Anthemidinae</taxon>
        <taxon>Tanacetum</taxon>
    </lineage>
</organism>
<dbReference type="EMBL" id="BQNB010019155">
    <property type="protein sequence ID" value="GJT82301.1"/>
    <property type="molecule type" value="Genomic_DNA"/>
</dbReference>
<dbReference type="Pfam" id="PF14223">
    <property type="entry name" value="Retrotran_gag_2"/>
    <property type="match status" value="1"/>
</dbReference>
<dbReference type="InterPro" id="IPR036875">
    <property type="entry name" value="Znf_CCHC_sf"/>
</dbReference>
<reference evidence="4" key="2">
    <citation type="submission" date="2022-01" db="EMBL/GenBank/DDBJ databases">
        <authorList>
            <person name="Yamashiro T."/>
            <person name="Shiraishi A."/>
            <person name="Satake H."/>
            <person name="Nakayama K."/>
        </authorList>
    </citation>
    <scope>NUCLEOTIDE SEQUENCE</scope>
</reference>
<dbReference type="Proteomes" id="UP001151760">
    <property type="component" value="Unassembled WGS sequence"/>
</dbReference>
<evidence type="ECO:0000313" key="4">
    <source>
        <dbReference type="EMBL" id="GJT82301.1"/>
    </source>
</evidence>
<feature type="region of interest" description="Disordered" evidence="2">
    <location>
        <begin position="237"/>
        <end position="261"/>
    </location>
</feature>
<evidence type="ECO:0000256" key="1">
    <source>
        <dbReference type="PROSITE-ProRule" id="PRU00047"/>
    </source>
</evidence>
<keyword evidence="1" id="KW-0863">Zinc-finger</keyword>
<keyword evidence="1" id="KW-0479">Metal-binding</keyword>
<evidence type="ECO:0000256" key="2">
    <source>
        <dbReference type="SAM" id="MobiDB-lite"/>
    </source>
</evidence>
<feature type="domain" description="CCHC-type" evidence="3">
    <location>
        <begin position="271"/>
        <end position="285"/>
    </location>
</feature>
<feature type="non-terminal residue" evidence="4">
    <location>
        <position position="432"/>
    </location>
</feature>
<protein>
    <submittedName>
        <fullName evidence="4">Retrovirus-related pol polyprotein from transposon TNT 1-94</fullName>
    </submittedName>
</protein>
<dbReference type="Gene3D" id="4.10.60.10">
    <property type="entry name" value="Zinc finger, CCHC-type"/>
    <property type="match status" value="1"/>
</dbReference>
<proteinExistence type="predicted"/>
<comment type="caution">
    <text evidence="4">The sequence shown here is derived from an EMBL/GenBank/DDBJ whole genome shotgun (WGS) entry which is preliminary data.</text>
</comment>
<dbReference type="PROSITE" id="PS50158">
    <property type="entry name" value="ZF_CCHC"/>
    <property type="match status" value="1"/>
</dbReference>
<dbReference type="InterPro" id="IPR001878">
    <property type="entry name" value="Znf_CCHC"/>
</dbReference>
<gene>
    <name evidence="4" type="ORF">Tco_1056643</name>
</gene>
<evidence type="ECO:0000313" key="5">
    <source>
        <dbReference type="Proteomes" id="UP001151760"/>
    </source>
</evidence>
<keyword evidence="5" id="KW-1185">Reference proteome</keyword>
<dbReference type="Pfam" id="PF00098">
    <property type="entry name" value="zf-CCHC"/>
    <property type="match status" value="1"/>
</dbReference>